<accession>A0A2P2LC19</accession>
<dbReference type="AlphaFoldDB" id="A0A2P2LC19"/>
<evidence type="ECO:0000313" key="2">
    <source>
        <dbReference type="EMBL" id="MBX15508.1"/>
    </source>
</evidence>
<evidence type="ECO:0000256" key="1">
    <source>
        <dbReference type="SAM" id="Phobius"/>
    </source>
</evidence>
<proteinExistence type="predicted"/>
<keyword evidence="1" id="KW-1133">Transmembrane helix</keyword>
<protein>
    <submittedName>
        <fullName evidence="2">Uncharacterized protein</fullName>
    </submittedName>
</protein>
<sequence length="63" mass="7047">MASFNWASALGITLLAVLLGVVVVACFVLPVEKQCFLSVCFNSNDEYLPRTVVTTLSWMHMFY</sequence>
<dbReference type="EMBL" id="GGEC01035024">
    <property type="protein sequence ID" value="MBX15508.1"/>
    <property type="molecule type" value="Transcribed_RNA"/>
</dbReference>
<keyword evidence="1" id="KW-0812">Transmembrane</keyword>
<name>A0A2P2LC19_RHIMU</name>
<reference evidence="2" key="1">
    <citation type="submission" date="2018-02" db="EMBL/GenBank/DDBJ databases">
        <title>Rhizophora mucronata_Transcriptome.</title>
        <authorList>
            <person name="Meera S.P."/>
            <person name="Sreeshan A."/>
            <person name="Augustine A."/>
        </authorList>
    </citation>
    <scope>NUCLEOTIDE SEQUENCE</scope>
    <source>
        <tissue evidence="2">Leaf</tissue>
    </source>
</reference>
<feature type="transmembrane region" description="Helical" evidence="1">
    <location>
        <begin position="6"/>
        <end position="29"/>
    </location>
</feature>
<keyword evidence="1" id="KW-0472">Membrane</keyword>
<organism evidence="2">
    <name type="scientific">Rhizophora mucronata</name>
    <name type="common">Asiatic mangrove</name>
    <dbReference type="NCBI Taxonomy" id="61149"/>
    <lineage>
        <taxon>Eukaryota</taxon>
        <taxon>Viridiplantae</taxon>
        <taxon>Streptophyta</taxon>
        <taxon>Embryophyta</taxon>
        <taxon>Tracheophyta</taxon>
        <taxon>Spermatophyta</taxon>
        <taxon>Magnoliopsida</taxon>
        <taxon>eudicotyledons</taxon>
        <taxon>Gunneridae</taxon>
        <taxon>Pentapetalae</taxon>
        <taxon>rosids</taxon>
        <taxon>fabids</taxon>
        <taxon>Malpighiales</taxon>
        <taxon>Rhizophoraceae</taxon>
        <taxon>Rhizophora</taxon>
    </lineage>
</organism>